<protein>
    <submittedName>
        <fullName evidence="7">RNA polymerase sigma factor</fullName>
    </submittedName>
</protein>
<keyword evidence="8" id="KW-1185">Reference proteome</keyword>
<dbReference type="AlphaFoldDB" id="A0A5C8V313"/>
<dbReference type="GO" id="GO:0006352">
    <property type="term" value="P:DNA-templated transcription initiation"/>
    <property type="evidence" value="ECO:0007669"/>
    <property type="project" value="InterPro"/>
</dbReference>
<evidence type="ECO:0000256" key="4">
    <source>
        <dbReference type="ARBA" id="ARBA00023163"/>
    </source>
</evidence>
<evidence type="ECO:0000256" key="3">
    <source>
        <dbReference type="ARBA" id="ARBA00023082"/>
    </source>
</evidence>
<dbReference type="CDD" id="cd06171">
    <property type="entry name" value="Sigma70_r4"/>
    <property type="match status" value="1"/>
</dbReference>
<dbReference type="Proteomes" id="UP000321456">
    <property type="component" value="Unassembled WGS sequence"/>
</dbReference>
<dbReference type="Pfam" id="PF04542">
    <property type="entry name" value="Sigma70_r2"/>
    <property type="match status" value="1"/>
</dbReference>
<keyword evidence="2" id="KW-0805">Transcription regulation</keyword>
<organism evidence="7 8">
    <name type="scientific">Flagellimonas hymeniacidonis</name>
    <dbReference type="NCBI Taxonomy" id="2603628"/>
    <lineage>
        <taxon>Bacteria</taxon>
        <taxon>Pseudomonadati</taxon>
        <taxon>Bacteroidota</taxon>
        <taxon>Flavobacteriia</taxon>
        <taxon>Flavobacteriales</taxon>
        <taxon>Flavobacteriaceae</taxon>
        <taxon>Flagellimonas</taxon>
    </lineage>
</organism>
<gene>
    <name evidence="7" type="ORF">FVB32_15225</name>
</gene>
<dbReference type="EMBL" id="VRUR01000002">
    <property type="protein sequence ID" value="TXN35914.1"/>
    <property type="molecule type" value="Genomic_DNA"/>
</dbReference>
<dbReference type="GO" id="GO:0016987">
    <property type="term" value="F:sigma factor activity"/>
    <property type="evidence" value="ECO:0007669"/>
    <property type="project" value="UniProtKB-KW"/>
</dbReference>
<dbReference type="InterPro" id="IPR014284">
    <property type="entry name" value="RNA_pol_sigma-70_dom"/>
</dbReference>
<dbReference type="InterPro" id="IPR007627">
    <property type="entry name" value="RNA_pol_sigma70_r2"/>
</dbReference>
<evidence type="ECO:0000256" key="2">
    <source>
        <dbReference type="ARBA" id="ARBA00023015"/>
    </source>
</evidence>
<evidence type="ECO:0000313" key="7">
    <source>
        <dbReference type="EMBL" id="TXN35914.1"/>
    </source>
</evidence>
<feature type="domain" description="RNA polymerase sigma-70 region 2" evidence="5">
    <location>
        <begin position="34"/>
        <end position="100"/>
    </location>
</feature>
<sequence length="227" mass="26807">MEIRRINDFNNHKISEQEIVERILSGEKELYEILLRRNNQKLFRVIRSYIKDAAEVEDIMQNTYLKAFEKLYQFKQSSSYSTWLIRIGINESLARLKEKNKIIDLYQKSAEIKQNTVLEVPDKTQMNPEKRIIRNEAKQLLEDAIDSLNTKYRTVYMLREIEEMSINEISECLGVTKANVKVRLHRAKNMLKEKLYELTANKEDVFGFGFSKCDRITDNVMDAVLQA</sequence>
<dbReference type="Gene3D" id="1.10.1740.10">
    <property type="match status" value="1"/>
</dbReference>
<evidence type="ECO:0000259" key="5">
    <source>
        <dbReference type="Pfam" id="PF04542"/>
    </source>
</evidence>
<dbReference type="SUPFAM" id="SSF88659">
    <property type="entry name" value="Sigma3 and sigma4 domains of RNA polymerase sigma factors"/>
    <property type="match status" value="1"/>
</dbReference>
<feature type="domain" description="RNA polymerase sigma factor 70 region 4 type 2" evidence="6">
    <location>
        <begin position="139"/>
        <end position="190"/>
    </location>
</feature>
<accession>A0A5C8V313</accession>
<dbReference type="InterPro" id="IPR013249">
    <property type="entry name" value="RNA_pol_sigma70_r4_t2"/>
</dbReference>
<evidence type="ECO:0000256" key="1">
    <source>
        <dbReference type="ARBA" id="ARBA00010641"/>
    </source>
</evidence>
<dbReference type="SUPFAM" id="SSF88946">
    <property type="entry name" value="Sigma2 domain of RNA polymerase sigma factors"/>
    <property type="match status" value="1"/>
</dbReference>
<dbReference type="PANTHER" id="PTHR43133:SF51">
    <property type="entry name" value="RNA POLYMERASE SIGMA FACTOR"/>
    <property type="match status" value="1"/>
</dbReference>
<dbReference type="InterPro" id="IPR039425">
    <property type="entry name" value="RNA_pol_sigma-70-like"/>
</dbReference>
<keyword evidence="3" id="KW-0731">Sigma factor</keyword>
<dbReference type="Pfam" id="PF08281">
    <property type="entry name" value="Sigma70_r4_2"/>
    <property type="match status" value="1"/>
</dbReference>
<keyword evidence="4" id="KW-0804">Transcription</keyword>
<name>A0A5C8V313_9FLAO</name>
<evidence type="ECO:0000313" key="8">
    <source>
        <dbReference type="Proteomes" id="UP000321456"/>
    </source>
</evidence>
<proteinExistence type="inferred from homology"/>
<dbReference type="NCBIfam" id="TIGR02937">
    <property type="entry name" value="sigma70-ECF"/>
    <property type="match status" value="1"/>
</dbReference>
<dbReference type="InterPro" id="IPR036388">
    <property type="entry name" value="WH-like_DNA-bd_sf"/>
</dbReference>
<comment type="caution">
    <text evidence="7">The sequence shown here is derived from an EMBL/GenBank/DDBJ whole genome shotgun (WGS) entry which is preliminary data.</text>
</comment>
<reference evidence="7 8" key="1">
    <citation type="submission" date="2019-08" db="EMBL/GenBank/DDBJ databases">
        <title>Professor.</title>
        <authorList>
            <person name="Park J.S."/>
        </authorList>
    </citation>
    <scope>NUCLEOTIDE SEQUENCE [LARGE SCALE GENOMIC DNA]</scope>
    <source>
        <strain evidence="7 8">176CP5-101</strain>
    </source>
</reference>
<dbReference type="GO" id="GO:0003677">
    <property type="term" value="F:DNA binding"/>
    <property type="evidence" value="ECO:0007669"/>
    <property type="project" value="InterPro"/>
</dbReference>
<evidence type="ECO:0000259" key="6">
    <source>
        <dbReference type="Pfam" id="PF08281"/>
    </source>
</evidence>
<dbReference type="InterPro" id="IPR013325">
    <property type="entry name" value="RNA_pol_sigma_r2"/>
</dbReference>
<dbReference type="RefSeq" id="WP_147744686.1">
    <property type="nucleotide sequence ID" value="NZ_VRUR01000002.1"/>
</dbReference>
<dbReference type="PANTHER" id="PTHR43133">
    <property type="entry name" value="RNA POLYMERASE ECF-TYPE SIGMA FACTO"/>
    <property type="match status" value="1"/>
</dbReference>
<dbReference type="InterPro" id="IPR013324">
    <property type="entry name" value="RNA_pol_sigma_r3/r4-like"/>
</dbReference>
<dbReference type="NCBIfam" id="NF008888">
    <property type="entry name" value="PRK11922.1"/>
    <property type="match status" value="1"/>
</dbReference>
<dbReference type="Gene3D" id="1.10.10.10">
    <property type="entry name" value="Winged helix-like DNA-binding domain superfamily/Winged helix DNA-binding domain"/>
    <property type="match status" value="1"/>
</dbReference>
<comment type="similarity">
    <text evidence="1">Belongs to the sigma-70 factor family. ECF subfamily.</text>
</comment>